<dbReference type="AlphaFoldDB" id="A0ABD1E7X4"/>
<organism evidence="1 2">
    <name type="scientific">Hypothenemus hampei</name>
    <name type="common">Coffee berry borer</name>
    <dbReference type="NCBI Taxonomy" id="57062"/>
    <lineage>
        <taxon>Eukaryota</taxon>
        <taxon>Metazoa</taxon>
        <taxon>Ecdysozoa</taxon>
        <taxon>Arthropoda</taxon>
        <taxon>Hexapoda</taxon>
        <taxon>Insecta</taxon>
        <taxon>Pterygota</taxon>
        <taxon>Neoptera</taxon>
        <taxon>Endopterygota</taxon>
        <taxon>Coleoptera</taxon>
        <taxon>Polyphaga</taxon>
        <taxon>Cucujiformia</taxon>
        <taxon>Curculionidae</taxon>
        <taxon>Scolytinae</taxon>
        <taxon>Hypothenemus</taxon>
    </lineage>
</organism>
<evidence type="ECO:0000313" key="1">
    <source>
        <dbReference type="EMBL" id="KAL1490763.1"/>
    </source>
</evidence>
<accession>A0ABD1E7X4</accession>
<sequence length="63" mass="6864">METKSYAVCGCEDLINYRLRHLGLGYLDPGDAPQARKISATNKGEFNVSVSSAAPGFHQLHID</sequence>
<evidence type="ECO:0000313" key="2">
    <source>
        <dbReference type="Proteomes" id="UP001566132"/>
    </source>
</evidence>
<dbReference type="Proteomes" id="UP001566132">
    <property type="component" value="Unassembled WGS sequence"/>
</dbReference>
<gene>
    <name evidence="1" type="ORF">ABEB36_013408</name>
</gene>
<keyword evidence="2" id="KW-1185">Reference proteome</keyword>
<proteinExistence type="predicted"/>
<comment type="caution">
    <text evidence="1">The sequence shown here is derived from an EMBL/GenBank/DDBJ whole genome shotgun (WGS) entry which is preliminary data.</text>
</comment>
<dbReference type="EMBL" id="JBDJPC010000010">
    <property type="protein sequence ID" value="KAL1490763.1"/>
    <property type="molecule type" value="Genomic_DNA"/>
</dbReference>
<name>A0ABD1E7X4_HYPHA</name>
<protein>
    <submittedName>
        <fullName evidence="1">Uncharacterized protein</fullName>
    </submittedName>
</protein>
<reference evidence="1 2" key="1">
    <citation type="submission" date="2024-05" db="EMBL/GenBank/DDBJ databases">
        <title>Genetic variation in Jamaican populations of the coffee berry borer (Hypothenemus hampei).</title>
        <authorList>
            <person name="Errbii M."/>
            <person name="Myrie A."/>
        </authorList>
    </citation>
    <scope>NUCLEOTIDE SEQUENCE [LARGE SCALE GENOMIC DNA]</scope>
    <source>
        <strain evidence="1">JA-Hopewell-2020-01-JO</strain>
        <tissue evidence="1">Whole body</tissue>
    </source>
</reference>